<reference evidence="1 2" key="1">
    <citation type="submission" date="2023-08" db="EMBL/GenBank/DDBJ databases">
        <authorList>
            <person name="Palmer J.M."/>
        </authorList>
    </citation>
    <scope>NUCLEOTIDE SEQUENCE [LARGE SCALE GENOMIC DNA]</scope>
    <source>
        <strain evidence="1 2">TWF481</strain>
    </source>
</reference>
<protein>
    <submittedName>
        <fullName evidence="1">Uncharacterized protein</fullName>
    </submittedName>
</protein>
<evidence type="ECO:0000313" key="2">
    <source>
        <dbReference type="Proteomes" id="UP001370758"/>
    </source>
</evidence>
<proteinExistence type="predicted"/>
<sequence length="104" mass="11535">MVILLPAVTCPSPSGRGIGHFRRFVNFPSSAATRESIGQGNTWGAPTTRNDTIAVVEKMEVVRKDRGGWIRNGIEAELGDQLVLRQVDFEELVRDRVEILTSEI</sequence>
<accession>A0AAV9WR46</accession>
<gene>
    <name evidence="1" type="ORF">TWF481_000934</name>
</gene>
<keyword evidence="2" id="KW-1185">Reference proteome</keyword>
<dbReference type="EMBL" id="JAVHJL010000001">
    <property type="protein sequence ID" value="KAK6512037.1"/>
    <property type="molecule type" value="Genomic_DNA"/>
</dbReference>
<dbReference type="AlphaFoldDB" id="A0AAV9WR46"/>
<name>A0AAV9WR46_9PEZI</name>
<organism evidence="1 2">
    <name type="scientific">Arthrobotrys musiformis</name>
    <dbReference type="NCBI Taxonomy" id="47236"/>
    <lineage>
        <taxon>Eukaryota</taxon>
        <taxon>Fungi</taxon>
        <taxon>Dikarya</taxon>
        <taxon>Ascomycota</taxon>
        <taxon>Pezizomycotina</taxon>
        <taxon>Orbiliomycetes</taxon>
        <taxon>Orbiliales</taxon>
        <taxon>Orbiliaceae</taxon>
        <taxon>Arthrobotrys</taxon>
    </lineage>
</organism>
<comment type="caution">
    <text evidence="1">The sequence shown here is derived from an EMBL/GenBank/DDBJ whole genome shotgun (WGS) entry which is preliminary data.</text>
</comment>
<dbReference type="Proteomes" id="UP001370758">
    <property type="component" value="Unassembled WGS sequence"/>
</dbReference>
<evidence type="ECO:0000313" key="1">
    <source>
        <dbReference type="EMBL" id="KAK6512037.1"/>
    </source>
</evidence>